<dbReference type="AlphaFoldDB" id="A0A8S4SBI9"/>
<dbReference type="OrthoDB" id="2194416at2759"/>
<dbReference type="PANTHER" id="PTHR35450">
    <property type="entry name" value="REVERSE TRANSCRIPTASE DOMAIN-CONTAINING PROTEIN"/>
    <property type="match status" value="1"/>
</dbReference>
<accession>A0A8S4SBI9</accession>
<organism evidence="1 2">
    <name type="scientific">Pararge aegeria aegeria</name>
    <dbReference type="NCBI Taxonomy" id="348720"/>
    <lineage>
        <taxon>Eukaryota</taxon>
        <taxon>Metazoa</taxon>
        <taxon>Ecdysozoa</taxon>
        <taxon>Arthropoda</taxon>
        <taxon>Hexapoda</taxon>
        <taxon>Insecta</taxon>
        <taxon>Pterygota</taxon>
        <taxon>Neoptera</taxon>
        <taxon>Endopterygota</taxon>
        <taxon>Lepidoptera</taxon>
        <taxon>Glossata</taxon>
        <taxon>Ditrysia</taxon>
        <taxon>Papilionoidea</taxon>
        <taxon>Nymphalidae</taxon>
        <taxon>Satyrinae</taxon>
        <taxon>Satyrini</taxon>
        <taxon>Parargina</taxon>
        <taxon>Pararge</taxon>
    </lineage>
</organism>
<reference evidence="1" key="1">
    <citation type="submission" date="2022-03" db="EMBL/GenBank/DDBJ databases">
        <authorList>
            <person name="Lindestad O."/>
        </authorList>
    </citation>
    <scope>NUCLEOTIDE SEQUENCE</scope>
</reference>
<evidence type="ECO:0000313" key="1">
    <source>
        <dbReference type="EMBL" id="CAH2261437.1"/>
    </source>
</evidence>
<sequence length="125" mass="14622">MPLLTYTFGILKWTQTELDTLDCKVRKLLTANRMHHPRSSVMRLYIPRKCGGRGLLNAKNPHNREFGDLFGETEGFVFAFMDEVIKTRNYRKHIMKDGTLDIRRACRPGESLRHILDSRMALWAE</sequence>
<dbReference type="PANTHER" id="PTHR35450:SF2">
    <property type="entry name" value="REVERSE TRANSCRIPTASE DOMAIN-CONTAINING PROTEIN"/>
    <property type="match status" value="1"/>
</dbReference>
<keyword evidence="2" id="KW-1185">Reference proteome</keyword>
<proteinExistence type="predicted"/>
<gene>
    <name evidence="1" type="primary">jg26753</name>
    <name evidence="1" type="ORF">PAEG_LOCUS23924</name>
</gene>
<evidence type="ECO:0000313" key="2">
    <source>
        <dbReference type="Proteomes" id="UP000838756"/>
    </source>
</evidence>
<name>A0A8S4SBI9_9NEOP</name>
<dbReference type="EMBL" id="CAKXAJ010026193">
    <property type="protein sequence ID" value="CAH2261437.1"/>
    <property type="molecule type" value="Genomic_DNA"/>
</dbReference>
<protein>
    <submittedName>
        <fullName evidence="1">Jg26753 protein</fullName>
    </submittedName>
</protein>
<dbReference type="Proteomes" id="UP000838756">
    <property type="component" value="Unassembled WGS sequence"/>
</dbReference>
<comment type="caution">
    <text evidence="1">The sequence shown here is derived from an EMBL/GenBank/DDBJ whole genome shotgun (WGS) entry which is preliminary data.</text>
</comment>